<dbReference type="Proteomes" id="UP001268089">
    <property type="component" value="Unassembled WGS sequence"/>
</dbReference>
<dbReference type="InterPro" id="IPR024478">
    <property type="entry name" value="HlyB_4HB_MCP"/>
</dbReference>
<evidence type="ECO:0000259" key="5">
    <source>
        <dbReference type="PROSITE" id="PS50111"/>
    </source>
</evidence>
<dbReference type="RefSeq" id="WP_310338326.1">
    <property type="nucleotide sequence ID" value="NZ_JAVDXO010000001.1"/>
</dbReference>
<dbReference type="InterPro" id="IPR004090">
    <property type="entry name" value="Chemotax_Me-accpt_rcpt"/>
</dbReference>
<evidence type="ECO:0000259" key="6">
    <source>
        <dbReference type="PROSITE" id="PS50885"/>
    </source>
</evidence>
<dbReference type="InterPro" id="IPR047347">
    <property type="entry name" value="YvaQ-like_sensor"/>
</dbReference>
<feature type="transmembrane region" description="Helical" evidence="4">
    <location>
        <begin position="12"/>
        <end position="30"/>
    </location>
</feature>
<comment type="similarity">
    <text evidence="2">Belongs to the methyl-accepting chemotaxis (MCP) protein family.</text>
</comment>
<accession>A0ABU1ZH15</accession>
<dbReference type="Pfam" id="PF00015">
    <property type="entry name" value="MCPsignal"/>
    <property type="match status" value="1"/>
</dbReference>
<dbReference type="PROSITE" id="PS50111">
    <property type="entry name" value="CHEMOTAXIS_TRANSDUC_2"/>
    <property type="match status" value="1"/>
</dbReference>
<keyword evidence="4" id="KW-0472">Membrane</keyword>
<dbReference type="PROSITE" id="PS50885">
    <property type="entry name" value="HAMP"/>
    <property type="match status" value="1"/>
</dbReference>
<protein>
    <submittedName>
        <fullName evidence="7">Methyl-accepting chemotaxis protein</fullName>
    </submittedName>
</protein>
<feature type="domain" description="HAMP" evidence="6">
    <location>
        <begin position="211"/>
        <end position="264"/>
    </location>
</feature>
<feature type="transmembrane region" description="Helical" evidence="4">
    <location>
        <begin position="189"/>
        <end position="209"/>
    </location>
</feature>
<keyword evidence="1" id="KW-0488">Methylation</keyword>
<dbReference type="PANTHER" id="PTHR43531">
    <property type="entry name" value="PROTEIN ICFG"/>
    <property type="match status" value="1"/>
</dbReference>
<dbReference type="InterPro" id="IPR051310">
    <property type="entry name" value="MCP_chemotaxis"/>
</dbReference>
<reference evidence="7 8" key="1">
    <citation type="submission" date="2023-07" db="EMBL/GenBank/DDBJ databases">
        <title>Sorghum-associated microbial communities from plants grown in Nebraska, USA.</title>
        <authorList>
            <person name="Schachtman D."/>
        </authorList>
    </citation>
    <scope>NUCLEOTIDE SEQUENCE [LARGE SCALE GENOMIC DNA]</scope>
    <source>
        <strain evidence="7 8">BE308</strain>
    </source>
</reference>
<gene>
    <name evidence="7" type="ORF">J2X15_000100</name>
</gene>
<keyword evidence="4" id="KW-0812">Transmembrane</keyword>
<dbReference type="PRINTS" id="PR00260">
    <property type="entry name" value="CHEMTRNSDUCR"/>
</dbReference>
<feature type="domain" description="Methyl-accepting transducer" evidence="5">
    <location>
        <begin position="269"/>
        <end position="498"/>
    </location>
</feature>
<proteinExistence type="inferred from homology"/>
<name>A0ABU1ZH15_9BURK</name>
<dbReference type="SUPFAM" id="SSF58104">
    <property type="entry name" value="Methyl-accepting chemotaxis protein (MCP) signaling domain"/>
    <property type="match status" value="1"/>
</dbReference>
<dbReference type="InterPro" id="IPR003660">
    <property type="entry name" value="HAMP_dom"/>
</dbReference>
<dbReference type="EMBL" id="JAVDXO010000001">
    <property type="protein sequence ID" value="MDR7304834.1"/>
    <property type="molecule type" value="Genomic_DNA"/>
</dbReference>
<organism evidence="7 8">
    <name type="scientific">Rhodoferax saidenbachensis</name>
    <dbReference type="NCBI Taxonomy" id="1484693"/>
    <lineage>
        <taxon>Bacteria</taxon>
        <taxon>Pseudomonadati</taxon>
        <taxon>Pseudomonadota</taxon>
        <taxon>Betaproteobacteria</taxon>
        <taxon>Burkholderiales</taxon>
        <taxon>Comamonadaceae</taxon>
        <taxon>Rhodoferax</taxon>
    </lineage>
</organism>
<dbReference type="PANTHER" id="PTHR43531:SF14">
    <property type="entry name" value="METHYL-ACCEPTING CHEMOTAXIS PROTEIN I-RELATED"/>
    <property type="match status" value="1"/>
</dbReference>
<keyword evidence="8" id="KW-1185">Reference proteome</keyword>
<evidence type="ECO:0000256" key="4">
    <source>
        <dbReference type="SAM" id="Phobius"/>
    </source>
</evidence>
<dbReference type="Gene3D" id="1.10.287.950">
    <property type="entry name" value="Methyl-accepting chemotaxis protein"/>
    <property type="match status" value="1"/>
</dbReference>
<dbReference type="CDD" id="cd11386">
    <property type="entry name" value="MCP_signal"/>
    <property type="match status" value="1"/>
</dbReference>
<keyword evidence="3" id="KW-0807">Transducer</keyword>
<dbReference type="CDD" id="cd19411">
    <property type="entry name" value="MCP2201-like_sensor"/>
    <property type="match status" value="1"/>
</dbReference>
<evidence type="ECO:0000256" key="1">
    <source>
        <dbReference type="ARBA" id="ARBA00022481"/>
    </source>
</evidence>
<evidence type="ECO:0000256" key="3">
    <source>
        <dbReference type="PROSITE-ProRule" id="PRU00284"/>
    </source>
</evidence>
<evidence type="ECO:0000256" key="2">
    <source>
        <dbReference type="ARBA" id="ARBA00029447"/>
    </source>
</evidence>
<dbReference type="Pfam" id="PF12729">
    <property type="entry name" value="4HB_MCP_1"/>
    <property type="match status" value="1"/>
</dbReference>
<dbReference type="InterPro" id="IPR004089">
    <property type="entry name" value="MCPsignal_dom"/>
</dbReference>
<sequence length="525" mass="55489">MRLNTIHSRLTLAFTAVLALMILVLCLGLLGQHRMGMMVDHLSNVLAKTERDALRWKEILSNQGINTSLLIATGDPEKQKPLRAQISAQLKTIDDLVQTYASGTTGSDADAALLKQVTAAYTGYKAAVGDVLSAVDSGSSDFSRSEFNDKYVPQLLGYQKALSAWAEHQQASMDAGVQTVKTEQAQARVLMVSVGILACTLGALLSWAISRSISGAATEAVRLAHAIAQGQLDVQSRNVTSFGEMQQLLDALKDMQDNLVRVVSTVRSGSEGVATASEEIAKGNSDLSIRTEQQASSLQQTAAAMDDLSSSVRDNAGHALRANELAANASGTAQQSGQVVTHLVQTMQQIDQASKKIADIIQVIDGIAFQTNILALNAAVEAARAGEQGRGFAVVAAEVRSLAGHSAQAAKQIKELIDTSVQRVNQGNQLVEQVQHSMTGVVQSIERVTEVMALISQAGQEQSHGVSQLGQAVATIDQATQQNAALVEEMAAAAEGLNNMAAQQVEAVAVFDLGTRTTARRLALA</sequence>
<dbReference type="SMART" id="SM00283">
    <property type="entry name" value="MA"/>
    <property type="match status" value="1"/>
</dbReference>
<evidence type="ECO:0000313" key="8">
    <source>
        <dbReference type="Proteomes" id="UP001268089"/>
    </source>
</evidence>
<comment type="caution">
    <text evidence="7">The sequence shown here is derived from an EMBL/GenBank/DDBJ whole genome shotgun (WGS) entry which is preliminary data.</text>
</comment>
<evidence type="ECO:0000313" key="7">
    <source>
        <dbReference type="EMBL" id="MDR7304834.1"/>
    </source>
</evidence>
<keyword evidence="4" id="KW-1133">Transmembrane helix</keyword>